<dbReference type="Gene3D" id="3.40.50.620">
    <property type="entry name" value="HUPs"/>
    <property type="match status" value="1"/>
</dbReference>
<keyword evidence="2 8" id="KW-0436">Ligase</keyword>
<accession>K9EBJ8</accession>
<evidence type="ECO:0000313" key="13">
    <source>
        <dbReference type="Proteomes" id="UP000009875"/>
    </source>
</evidence>
<dbReference type="HAMAP" id="MF_00123">
    <property type="entry name" value="Arg_tRNA_synth"/>
    <property type="match status" value="1"/>
</dbReference>
<dbReference type="EC" id="6.1.1.19" evidence="8"/>
<comment type="subcellular location">
    <subcellularLocation>
        <location evidence="8">Cytoplasm</location>
    </subcellularLocation>
</comment>
<keyword evidence="13" id="KW-1185">Reference proteome</keyword>
<comment type="catalytic activity">
    <reaction evidence="7 8">
        <text>tRNA(Arg) + L-arginine + ATP = L-arginyl-tRNA(Arg) + AMP + diphosphate</text>
        <dbReference type="Rhea" id="RHEA:20301"/>
        <dbReference type="Rhea" id="RHEA-COMP:9658"/>
        <dbReference type="Rhea" id="RHEA-COMP:9673"/>
        <dbReference type="ChEBI" id="CHEBI:30616"/>
        <dbReference type="ChEBI" id="CHEBI:32682"/>
        <dbReference type="ChEBI" id="CHEBI:33019"/>
        <dbReference type="ChEBI" id="CHEBI:78442"/>
        <dbReference type="ChEBI" id="CHEBI:78513"/>
        <dbReference type="ChEBI" id="CHEBI:456215"/>
        <dbReference type="EC" id="6.1.1.19"/>
    </reaction>
</comment>
<feature type="domain" description="DALR anticodon binding" evidence="10">
    <location>
        <begin position="450"/>
        <end position="563"/>
    </location>
</feature>
<protein>
    <recommendedName>
        <fullName evidence="8">Arginine--tRNA ligase</fullName>
        <ecNumber evidence="8">6.1.1.19</ecNumber>
    </recommendedName>
    <alternativeName>
        <fullName evidence="8">Arginyl-tRNA synthetase</fullName>
        <shortName evidence="8">ArgRS</shortName>
    </alternativeName>
</protein>
<dbReference type="InterPro" id="IPR005148">
    <property type="entry name" value="Arg-tRNA-synth_N"/>
</dbReference>
<keyword evidence="3 8" id="KW-0547">Nucleotide-binding</keyword>
<dbReference type="FunFam" id="3.40.50.620:FF:000116">
    <property type="entry name" value="Arginine--tRNA ligase"/>
    <property type="match status" value="1"/>
</dbReference>
<dbReference type="NCBIfam" id="TIGR00456">
    <property type="entry name" value="argS"/>
    <property type="match status" value="1"/>
</dbReference>
<dbReference type="EMBL" id="AGXA01000005">
    <property type="protein sequence ID" value="EKU94043.1"/>
    <property type="molecule type" value="Genomic_DNA"/>
</dbReference>
<dbReference type="GO" id="GO:0005737">
    <property type="term" value="C:cytoplasm"/>
    <property type="evidence" value="ECO:0007669"/>
    <property type="project" value="UniProtKB-SubCell"/>
</dbReference>
<dbReference type="PANTHER" id="PTHR11956:SF5">
    <property type="entry name" value="ARGININE--TRNA LIGASE, CYTOPLASMIC"/>
    <property type="match status" value="1"/>
</dbReference>
<evidence type="ECO:0000256" key="2">
    <source>
        <dbReference type="ARBA" id="ARBA00022598"/>
    </source>
</evidence>
<dbReference type="CDD" id="cd00671">
    <property type="entry name" value="ArgRS_core"/>
    <property type="match status" value="1"/>
</dbReference>
<dbReference type="Pfam" id="PF00750">
    <property type="entry name" value="tRNA-synt_1d"/>
    <property type="match status" value="1"/>
</dbReference>
<dbReference type="SUPFAM" id="SSF52374">
    <property type="entry name" value="Nucleotidylyl transferase"/>
    <property type="match status" value="1"/>
</dbReference>
<evidence type="ECO:0000313" key="12">
    <source>
        <dbReference type="EMBL" id="EKU94043.1"/>
    </source>
</evidence>
<dbReference type="InterPro" id="IPR014729">
    <property type="entry name" value="Rossmann-like_a/b/a_fold"/>
</dbReference>
<gene>
    <name evidence="8" type="primary">argS</name>
    <name evidence="12" type="ORF">HMPREF9698_00355</name>
</gene>
<dbReference type="OrthoDB" id="9805987at2"/>
<keyword evidence="8" id="KW-0963">Cytoplasm</keyword>
<evidence type="ECO:0000256" key="8">
    <source>
        <dbReference type="HAMAP-Rule" id="MF_00123"/>
    </source>
</evidence>
<dbReference type="AlphaFoldDB" id="K9EBJ8"/>
<feature type="domain" description="Arginyl tRNA synthetase N-terminal" evidence="11">
    <location>
        <begin position="5"/>
        <end position="84"/>
    </location>
</feature>
<dbReference type="Pfam" id="PF03485">
    <property type="entry name" value="Arg_tRNA_synt_N"/>
    <property type="match status" value="1"/>
</dbReference>
<name>K9EBJ8_9LACT</name>
<dbReference type="SUPFAM" id="SSF55190">
    <property type="entry name" value="Arginyl-tRNA synthetase (ArgRS), N-terminal 'additional' domain"/>
    <property type="match status" value="1"/>
</dbReference>
<dbReference type="GO" id="GO:0006420">
    <property type="term" value="P:arginyl-tRNA aminoacylation"/>
    <property type="evidence" value="ECO:0007669"/>
    <property type="project" value="UniProtKB-UniRule"/>
</dbReference>
<evidence type="ECO:0000256" key="7">
    <source>
        <dbReference type="ARBA" id="ARBA00049339"/>
    </source>
</evidence>
<dbReference type="Gene3D" id="1.10.730.10">
    <property type="entry name" value="Isoleucyl-tRNA Synthetase, Domain 1"/>
    <property type="match status" value="1"/>
</dbReference>
<keyword evidence="5 8" id="KW-0648">Protein biosynthesis</keyword>
<evidence type="ECO:0000256" key="4">
    <source>
        <dbReference type="ARBA" id="ARBA00022840"/>
    </source>
</evidence>
<dbReference type="InterPro" id="IPR035684">
    <property type="entry name" value="ArgRS_core"/>
</dbReference>
<dbReference type="PRINTS" id="PR01038">
    <property type="entry name" value="TRNASYNTHARG"/>
</dbReference>
<dbReference type="PANTHER" id="PTHR11956">
    <property type="entry name" value="ARGINYL-TRNA SYNTHETASE"/>
    <property type="match status" value="1"/>
</dbReference>
<dbReference type="InterPro" id="IPR001278">
    <property type="entry name" value="Arg-tRNA-ligase"/>
</dbReference>
<dbReference type="Pfam" id="PF05746">
    <property type="entry name" value="DALR_1"/>
    <property type="match status" value="1"/>
</dbReference>
<dbReference type="InterPro" id="IPR009080">
    <property type="entry name" value="tRNAsynth_Ia_anticodon-bd"/>
</dbReference>
<organism evidence="12 13">
    <name type="scientific">Alloiococcus otitis ATCC 51267</name>
    <dbReference type="NCBI Taxonomy" id="883081"/>
    <lineage>
        <taxon>Bacteria</taxon>
        <taxon>Bacillati</taxon>
        <taxon>Bacillota</taxon>
        <taxon>Bacilli</taxon>
        <taxon>Lactobacillales</taxon>
        <taxon>Carnobacteriaceae</taxon>
        <taxon>Alloiococcus</taxon>
    </lineage>
</organism>
<dbReference type="GO" id="GO:0004814">
    <property type="term" value="F:arginine-tRNA ligase activity"/>
    <property type="evidence" value="ECO:0007669"/>
    <property type="project" value="UniProtKB-UniRule"/>
</dbReference>
<evidence type="ECO:0000259" key="10">
    <source>
        <dbReference type="SMART" id="SM00836"/>
    </source>
</evidence>
<dbReference type="STRING" id="883081.HMPREF9698_00355"/>
<dbReference type="Gene3D" id="3.30.1360.70">
    <property type="entry name" value="Arginyl tRNA synthetase N-terminal domain"/>
    <property type="match status" value="1"/>
</dbReference>
<proteinExistence type="inferred from homology"/>
<evidence type="ECO:0000256" key="3">
    <source>
        <dbReference type="ARBA" id="ARBA00022741"/>
    </source>
</evidence>
<dbReference type="SMART" id="SM00836">
    <property type="entry name" value="DALR_1"/>
    <property type="match status" value="1"/>
</dbReference>
<evidence type="ECO:0000256" key="1">
    <source>
        <dbReference type="ARBA" id="ARBA00005594"/>
    </source>
</evidence>
<comment type="subunit">
    <text evidence="8">Monomer.</text>
</comment>
<dbReference type="SUPFAM" id="SSF47323">
    <property type="entry name" value="Anticodon-binding domain of a subclass of class I aminoacyl-tRNA synthetases"/>
    <property type="match status" value="1"/>
</dbReference>
<evidence type="ECO:0000259" key="11">
    <source>
        <dbReference type="SMART" id="SM01016"/>
    </source>
</evidence>
<dbReference type="InterPro" id="IPR036695">
    <property type="entry name" value="Arg-tRNA-synth_N_sf"/>
</dbReference>
<dbReference type="InterPro" id="IPR008909">
    <property type="entry name" value="DALR_anticod-bd"/>
</dbReference>
<evidence type="ECO:0000256" key="6">
    <source>
        <dbReference type="ARBA" id="ARBA00023146"/>
    </source>
</evidence>
<dbReference type="Proteomes" id="UP000009875">
    <property type="component" value="Unassembled WGS sequence"/>
</dbReference>
<sequence length="563" mass="63980">MDYKLKIAESIHQVLQEDLTKEDIYSLLERPKLEEHGDLAFPTFQLARIFKKNPKEIASDLAGKISSDLVDQVEAVGPYLNFHLNRKTVSSAIIQEILDQDENYGDQSVGQGQNVPIDMSSPNIAKPMSMGHLRSTVIGNALANIMEKMGFNPIKINHLGDWGTQFGKLIYAYKTWGDPQAIEEDPIPELLRIYVKFHEEAEDNPELEDQGRLWFAKLEQGDSEALELWKKFRALSLEEFNKIYQRLNVEFDSYNGEAFYNDKMDQTLELIENSGKLVEDQGAQIIKLDKYDLNPALIKKKDGSTLYITRDIAAAIYRKKEYDFAQALYVVGQEQANHFKQLKGVLQELGFDWAQDIHHIPFGLITKDGQKLSTRKGKLVLLEDVLDEASKRALEQIEDKNPDLANKEEIADQVGVGAVVFHDLKNDRMNNFDFTIEEVVQFEGETGPYVQYSRVRALSILENSQADLNPNQVQGLEDDHAWSVVKLLEQFPNTLSRACKNYDPSLIAKYVIDLSQAFNKYYANVRVLDEDGDLTSRLALVKAVEILIKINLNLLGLSSPSEM</sequence>
<dbReference type="PATRIC" id="fig|883081.3.peg.357"/>
<dbReference type="RefSeq" id="WP_003776742.1">
    <property type="nucleotide sequence ID" value="NZ_JH992957.1"/>
</dbReference>
<comment type="caution">
    <text evidence="12">The sequence shown here is derived from an EMBL/GenBank/DDBJ whole genome shotgun (WGS) entry which is preliminary data.</text>
</comment>
<evidence type="ECO:0000256" key="5">
    <source>
        <dbReference type="ARBA" id="ARBA00022917"/>
    </source>
</evidence>
<dbReference type="HOGENOM" id="CLU_006406_6_1_9"/>
<evidence type="ECO:0000256" key="9">
    <source>
        <dbReference type="RuleBase" id="RU363038"/>
    </source>
</evidence>
<comment type="similarity">
    <text evidence="1 8 9">Belongs to the class-I aminoacyl-tRNA synthetase family.</text>
</comment>
<keyword evidence="6 8" id="KW-0030">Aminoacyl-tRNA synthetase</keyword>
<dbReference type="SMART" id="SM01016">
    <property type="entry name" value="Arg_tRNA_synt_N"/>
    <property type="match status" value="1"/>
</dbReference>
<dbReference type="GO" id="GO:0005524">
    <property type="term" value="F:ATP binding"/>
    <property type="evidence" value="ECO:0007669"/>
    <property type="project" value="UniProtKB-UniRule"/>
</dbReference>
<dbReference type="eggNOG" id="COG0018">
    <property type="taxonomic scope" value="Bacteria"/>
</dbReference>
<keyword evidence="4 8" id="KW-0067">ATP-binding</keyword>
<reference evidence="12 13" key="1">
    <citation type="submission" date="2012-09" db="EMBL/GenBank/DDBJ databases">
        <title>The Genome Sequence of Alloiococcus otitis ATCC 51267.</title>
        <authorList>
            <consortium name="The Broad Institute Genome Sequencing Platform"/>
            <person name="Earl A."/>
            <person name="Ward D."/>
            <person name="Feldgarden M."/>
            <person name="Gevers D."/>
            <person name="Huys G."/>
            <person name="Walker B."/>
            <person name="Young S.K."/>
            <person name="Zeng Q."/>
            <person name="Gargeya S."/>
            <person name="Fitzgerald M."/>
            <person name="Haas B."/>
            <person name="Abouelleil A."/>
            <person name="Alvarado L."/>
            <person name="Arachchi H.M."/>
            <person name="Berlin A.M."/>
            <person name="Chapman S.B."/>
            <person name="Goldberg J."/>
            <person name="Griggs A."/>
            <person name="Gujja S."/>
            <person name="Hansen M."/>
            <person name="Howarth C."/>
            <person name="Imamovic A."/>
            <person name="Larimer J."/>
            <person name="McCowen C."/>
            <person name="Montmayeur A."/>
            <person name="Murphy C."/>
            <person name="Neiman D."/>
            <person name="Pearson M."/>
            <person name="Priest M."/>
            <person name="Roberts A."/>
            <person name="Saif S."/>
            <person name="Shea T."/>
            <person name="Sisk P."/>
            <person name="Sykes S."/>
            <person name="Wortman J."/>
            <person name="Nusbaum C."/>
            <person name="Birren B."/>
        </authorList>
    </citation>
    <scope>NUCLEOTIDE SEQUENCE [LARGE SCALE GENOMIC DNA]</scope>
    <source>
        <strain evidence="12 13">ATCC 51267</strain>
    </source>
</reference>
<feature type="short sequence motif" description="'HIGH' region" evidence="8">
    <location>
        <begin position="122"/>
        <end position="132"/>
    </location>
</feature>